<gene>
    <name evidence="1" type="ORF">FB468_2717</name>
</gene>
<evidence type="ECO:0000313" key="1">
    <source>
        <dbReference type="EMBL" id="TQL44655.1"/>
    </source>
</evidence>
<accession>A0A542Y9A0</accession>
<sequence>MLQEGVSGWFGWVAEMLPVLDLRESVVVV</sequence>
<dbReference type="AlphaFoldDB" id="A0A542Y9A0"/>
<reference evidence="1 2" key="1">
    <citation type="submission" date="2019-06" db="EMBL/GenBank/DDBJ databases">
        <title>Sequencing the genomes of 1000 actinobacteria strains.</title>
        <authorList>
            <person name="Klenk H.-P."/>
        </authorList>
    </citation>
    <scope>NUCLEOTIDE SEQUENCE [LARGE SCALE GENOMIC DNA]</scope>
    <source>
        <strain evidence="1 2">DSM 8803</strain>
    </source>
</reference>
<name>A0A542Y9A0_9MICO</name>
<evidence type="ECO:0000313" key="2">
    <source>
        <dbReference type="Proteomes" id="UP000319094"/>
    </source>
</evidence>
<organism evidence="1 2">
    <name type="scientific">Leucobacter komagatae</name>
    <dbReference type="NCBI Taxonomy" id="55969"/>
    <lineage>
        <taxon>Bacteria</taxon>
        <taxon>Bacillati</taxon>
        <taxon>Actinomycetota</taxon>
        <taxon>Actinomycetes</taxon>
        <taxon>Micrococcales</taxon>
        <taxon>Microbacteriaceae</taxon>
        <taxon>Leucobacter</taxon>
    </lineage>
</organism>
<dbReference type="Proteomes" id="UP000319094">
    <property type="component" value="Unassembled WGS sequence"/>
</dbReference>
<comment type="caution">
    <text evidence="1">The sequence shown here is derived from an EMBL/GenBank/DDBJ whole genome shotgun (WGS) entry which is preliminary data.</text>
</comment>
<protein>
    <submittedName>
        <fullName evidence="1">Uncharacterized protein</fullName>
    </submittedName>
</protein>
<dbReference type="EMBL" id="VFON01000001">
    <property type="protein sequence ID" value="TQL44655.1"/>
    <property type="molecule type" value="Genomic_DNA"/>
</dbReference>
<keyword evidence="2" id="KW-1185">Reference proteome</keyword>
<proteinExistence type="predicted"/>